<name>A0A087QJK1_APTFO</name>
<protein>
    <submittedName>
        <fullName evidence="2">Uncharacterized protein</fullName>
    </submittedName>
</protein>
<sequence>LALETDCALSKPELLSRIEKGEELCTPAESDLEGADVSPELAVEPDHPSCTSDDGLLEMKTKEPCEGNCRDPEESGSLAVTVNCRAPRVPHEATAVPADLSQPTPSPSAPLSTCCCEAVDLNWSPSPPPA</sequence>
<evidence type="ECO:0000313" key="2">
    <source>
        <dbReference type="EMBL" id="KFM01405.1"/>
    </source>
</evidence>
<evidence type="ECO:0000313" key="3">
    <source>
        <dbReference type="Proteomes" id="UP000053286"/>
    </source>
</evidence>
<gene>
    <name evidence="2" type="ORF">AS27_10472</name>
</gene>
<organism evidence="2 3">
    <name type="scientific">Aptenodytes forsteri</name>
    <name type="common">Emperor penguin</name>
    <dbReference type="NCBI Taxonomy" id="9233"/>
    <lineage>
        <taxon>Eukaryota</taxon>
        <taxon>Metazoa</taxon>
        <taxon>Chordata</taxon>
        <taxon>Craniata</taxon>
        <taxon>Vertebrata</taxon>
        <taxon>Euteleostomi</taxon>
        <taxon>Archelosauria</taxon>
        <taxon>Archosauria</taxon>
        <taxon>Dinosauria</taxon>
        <taxon>Saurischia</taxon>
        <taxon>Theropoda</taxon>
        <taxon>Coelurosauria</taxon>
        <taxon>Aves</taxon>
        <taxon>Neognathae</taxon>
        <taxon>Neoaves</taxon>
        <taxon>Aequornithes</taxon>
        <taxon>Sphenisciformes</taxon>
        <taxon>Spheniscidae</taxon>
        <taxon>Aptenodytes</taxon>
    </lineage>
</organism>
<feature type="non-terminal residue" evidence="2">
    <location>
        <position position="1"/>
    </location>
</feature>
<dbReference type="EMBL" id="KL225654">
    <property type="protein sequence ID" value="KFM01405.1"/>
    <property type="molecule type" value="Genomic_DNA"/>
</dbReference>
<feature type="region of interest" description="Disordered" evidence="1">
    <location>
        <begin position="29"/>
        <end position="56"/>
    </location>
</feature>
<evidence type="ECO:0000256" key="1">
    <source>
        <dbReference type="SAM" id="MobiDB-lite"/>
    </source>
</evidence>
<reference evidence="2 3" key="1">
    <citation type="submission" date="2014-04" db="EMBL/GenBank/DDBJ databases">
        <title>Genome evolution of avian class.</title>
        <authorList>
            <person name="Zhang G."/>
            <person name="Li C."/>
        </authorList>
    </citation>
    <scope>NUCLEOTIDE SEQUENCE [LARGE SCALE GENOMIC DNA]</scope>
    <source>
        <strain evidence="2">BGI_AS27</strain>
    </source>
</reference>
<feature type="non-terminal residue" evidence="2">
    <location>
        <position position="130"/>
    </location>
</feature>
<dbReference type="Proteomes" id="UP000053286">
    <property type="component" value="Unassembled WGS sequence"/>
</dbReference>
<accession>A0A087QJK1</accession>
<keyword evidence="3" id="KW-1185">Reference proteome</keyword>
<dbReference type="AlphaFoldDB" id="A0A087QJK1"/>
<proteinExistence type="predicted"/>